<protein>
    <submittedName>
        <fullName evidence="2">Unannotated protein</fullName>
    </submittedName>
</protein>
<sequence length="120" mass="13097">MAPLGIGLSLLSLMTTLVILAAGSIYLSERRLTSVAESSALYALGRSDVISNQSLPKYAGEFLEMHPLKGLKQVSLIEASSRDGFTVRVRLCSLWRPIFDVYKFSDVGMICSEGLARRGK</sequence>
<organism evidence="2">
    <name type="scientific">freshwater metagenome</name>
    <dbReference type="NCBI Taxonomy" id="449393"/>
    <lineage>
        <taxon>unclassified sequences</taxon>
        <taxon>metagenomes</taxon>
        <taxon>ecological metagenomes</taxon>
    </lineage>
</organism>
<feature type="transmembrane region" description="Helical" evidence="1">
    <location>
        <begin position="6"/>
        <end position="27"/>
    </location>
</feature>
<reference evidence="2" key="1">
    <citation type="submission" date="2020-05" db="EMBL/GenBank/DDBJ databases">
        <authorList>
            <person name="Chiriac C."/>
            <person name="Salcher M."/>
            <person name="Ghai R."/>
            <person name="Kavagutti S V."/>
        </authorList>
    </citation>
    <scope>NUCLEOTIDE SEQUENCE</scope>
</reference>
<dbReference type="EMBL" id="CAEZTB010000017">
    <property type="protein sequence ID" value="CAB4551346.1"/>
    <property type="molecule type" value="Genomic_DNA"/>
</dbReference>
<accession>A0A6J6CJ54</accession>
<evidence type="ECO:0000313" key="2">
    <source>
        <dbReference type="EMBL" id="CAB4551346.1"/>
    </source>
</evidence>
<evidence type="ECO:0000256" key="1">
    <source>
        <dbReference type="SAM" id="Phobius"/>
    </source>
</evidence>
<gene>
    <name evidence="2" type="ORF">UFOPK1581_00195</name>
</gene>
<keyword evidence="1" id="KW-1133">Transmembrane helix</keyword>
<dbReference type="AlphaFoldDB" id="A0A6J6CJ54"/>
<keyword evidence="1" id="KW-0812">Transmembrane</keyword>
<keyword evidence="1" id="KW-0472">Membrane</keyword>
<proteinExistence type="predicted"/>
<name>A0A6J6CJ54_9ZZZZ</name>